<dbReference type="InterPro" id="IPR000653">
    <property type="entry name" value="DegT/StrS_aminotransferase"/>
</dbReference>
<dbReference type="Proteomes" id="UP000231019">
    <property type="component" value="Unassembled WGS sequence"/>
</dbReference>
<organism evidence="6 7">
    <name type="scientific">bacterium (Candidatus Blackallbacteria) CG17_big_fil_post_rev_8_21_14_2_50_48_46</name>
    <dbReference type="NCBI Taxonomy" id="2014261"/>
    <lineage>
        <taxon>Bacteria</taxon>
        <taxon>Candidatus Blackallbacteria</taxon>
    </lineage>
</organism>
<dbReference type="InterPro" id="IPR015424">
    <property type="entry name" value="PyrdxlP-dep_Trfase"/>
</dbReference>
<evidence type="ECO:0000256" key="5">
    <source>
        <dbReference type="RuleBase" id="RU004508"/>
    </source>
</evidence>
<dbReference type="PANTHER" id="PTHR30244:SF36">
    <property type="entry name" value="3-OXO-GLUCOSE-6-PHOSPHATE:GLUTAMATE AMINOTRANSFERASE"/>
    <property type="match status" value="1"/>
</dbReference>
<dbReference type="FunFam" id="3.40.640.10:FF:000089">
    <property type="entry name" value="Aminotransferase, DegT/DnrJ/EryC1/StrS family"/>
    <property type="match status" value="1"/>
</dbReference>
<comment type="similarity">
    <text evidence="2 5">Belongs to the DegT/DnrJ/EryC1 family.</text>
</comment>
<sequence length="378" mass="41608">MSITSVPLLDLSRTHQALETELQAAFLRVLHANGYILGPEVSQFESACADYLGVKHAIGVSSGSDALILALMALEIGPGDEVICPSYTFFATAGAIWRLGARPVFIDCDLTAYNIDLEQIEAQITPQTKAVIPVHLFGQTVALEPLRKLCDSRGIALIEDAAQAIGAAWKNQPAGSVGDFGCFSFFPSKNLGGFGDGGLLTTQSDELAERARILRVHGSKPKYYHHFVGGNFRLDALQAALLNVKLPHCESYAHHRQEKAEHYTRLLNESGVAEQIHLPAPLSTDYKHVYNQYVIRVKTPEDRESLQKYLSSRQIGTAIYYPVPLHLQACFKSLGYQAGDLPNSEWAAQTTLALPIFPELRLEEQEYVAEALLCWTAR</sequence>
<dbReference type="GO" id="GO:0030170">
    <property type="term" value="F:pyridoxal phosphate binding"/>
    <property type="evidence" value="ECO:0007669"/>
    <property type="project" value="UniProtKB-ARBA"/>
</dbReference>
<keyword evidence="1 4" id="KW-0663">Pyridoxal phosphate</keyword>
<reference evidence="6 7" key="1">
    <citation type="submission" date="2017-09" db="EMBL/GenBank/DDBJ databases">
        <title>Depth-based differentiation of microbial function through sediment-hosted aquifers and enrichment of novel symbionts in the deep terrestrial subsurface.</title>
        <authorList>
            <person name="Probst A.J."/>
            <person name="Ladd B."/>
            <person name="Jarett J.K."/>
            <person name="Geller-Mcgrath D.E."/>
            <person name="Sieber C.M."/>
            <person name="Emerson J.B."/>
            <person name="Anantharaman K."/>
            <person name="Thomas B.C."/>
            <person name="Malmstrom R."/>
            <person name="Stieglmeier M."/>
            <person name="Klingl A."/>
            <person name="Woyke T."/>
            <person name="Ryan C.M."/>
            <person name="Banfield J.F."/>
        </authorList>
    </citation>
    <scope>NUCLEOTIDE SEQUENCE [LARGE SCALE GENOMIC DNA]</scope>
    <source>
        <strain evidence="6">CG17_big_fil_post_rev_8_21_14_2_50_48_46</strain>
    </source>
</reference>
<dbReference type="AlphaFoldDB" id="A0A2M7G9Z4"/>
<evidence type="ECO:0000256" key="4">
    <source>
        <dbReference type="PIRSR" id="PIRSR000390-2"/>
    </source>
</evidence>
<proteinExistence type="inferred from homology"/>
<gene>
    <name evidence="6" type="ORF">COW36_05205</name>
</gene>
<feature type="modified residue" description="N6-(pyridoxal phosphate)lysine" evidence="4">
    <location>
        <position position="189"/>
    </location>
</feature>
<evidence type="ECO:0000313" key="7">
    <source>
        <dbReference type="Proteomes" id="UP000231019"/>
    </source>
</evidence>
<dbReference type="SUPFAM" id="SSF53383">
    <property type="entry name" value="PLP-dependent transferases"/>
    <property type="match status" value="1"/>
</dbReference>
<evidence type="ECO:0000256" key="1">
    <source>
        <dbReference type="ARBA" id="ARBA00022898"/>
    </source>
</evidence>
<name>A0A2M7G9Z4_9BACT</name>
<accession>A0A2M7G9Z4</accession>
<dbReference type="GO" id="GO:0000271">
    <property type="term" value="P:polysaccharide biosynthetic process"/>
    <property type="evidence" value="ECO:0007669"/>
    <property type="project" value="TreeGrafter"/>
</dbReference>
<evidence type="ECO:0000313" key="6">
    <source>
        <dbReference type="EMBL" id="PIW18694.1"/>
    </source>
</evidence>
<dbReference type="PANTHER" id="PTHR30244">
    <property type="entry name" value="TRANSAMINASE"/>
    <property type="match status" value="1"/>
</dbReference>
<dbReference type="GO" id="GO:0008483">
    <property type="term" value="F:transaminase activity"/>
    <property type="evidence" value="ECO:0007669"/>
    <property type="project" value="TreeGrafter"/>
</dbReference>
<evidence type="ECO:0000256" key="3">
    <source>
        <dbReference type="PIRSR" id="PIRSR000390-1"/>
    </source>
</evidence>
<evidence type="ECO:0000256" key="2">
    <source>
        <dbReference type="ARBA" id="ARBA00037999"/>
    </source>
</evidence>
<dbReference type="PIRSF" id="PIRSF000390">
    <property type="entry name" value="PLP_StrS"/>
    <property type="match status" value="1"/>
</dbReference>
<dbReference type="Pfam" id="PF01041">
    <property type="entry name" value="DegT_DnrJ_EryC1"/>
    <property type="match status" value="1"/>
</dbReference>
<protein>
    <submittedName>
        <fullName evidence="6">Transcriptional regulator</fullName>
    </submittedName>
</protein>
<dbReference type="Gene3D" id="3.90.1150.10">
    <property type="entry name" value="Aspartate Aminotransferase, domain 1"/>
    <property type="match status" value="1"/>
</dbReference>
<dbReference type="EMBL" id="PFFQ01000012">
    <property type="protein sequence ID" value="PIW18694.1"/>
    <property type="molecule type" value="Genomic_DNA"/>
</dbReference>
<dbReference type="InterPro" id="IPR015422">
    <property type="entry name" value="PyrdxlP-dep_Trfase_small"/>
</dbReference>
<dbReference type="CDD" id="cd00616">
    <property type="entry name" value="AHBA_syn"/>
    <property type="match status" value="1"/>
</dbReference>
<comment type="caution">
    <text evidence="6">The sequence shown here is derived from an EMBL/GenBank/DDBJ whole genome shotgun (WGS) entry which is preliminary data.</text>
</comment>
<dbReference type="InterPro" id="IPR015421">
    <property type="entry name" value="PyrdxlP-dep_Trfase_major"/>
</dbReference>
<feature type="active site" description="Proton acceptor" evidence="3">
    <location>
        <position position="189"/>
    </location>
</feature>
<dbReference type="Gene3D" id="3.40.640.10">
    <property type="entry name" value="Type I PLP-dependent aspartate aminotransferase-like (Major domain)"/>
    <property type="match status" value="1"/>
</dbReference>